<evidence type="ECO:0000256" key="1">
    <source>
        <dbReference type="SAM" id="MobiDB-lite"/>
    </source>
</evidence>
<dbReference type="PANTHER" id="PTHR46082">
    <property type="entry name" value="ATP/GTP-BINDING PROTEIN-RELATED"/>
    <property type="match status" value="1"/>
</dbReference>
<reference evidence="2" key="2">
    <citation type="submission" date="2020-05" db="EMBL/GenBank/DDBJ databases">
        <authorList>
            <person name="Kim H.-S."/>
            <person name="Proctor R.H."/>
            <person name="Brown D.W."/>
        </authorList>
    </citation>
    <scope>NUCLEOTIDE SEQUENCE</scope>
    <source>
        <strain evidence="2">NRRL 20472</strain>
    </source>
</reference>
<dbReference type="EMBL" id="JABEXW010000518">
    <property type="protein sequence ID" value="KAF4962823.1"/>
    <property type="molecule type" value="Genomic_DNA"/>
</dbReference>
<evidence type="ECO:0008006" key="4">
    <source>
        <dbReference type="Google" id="ProtNLM"/>
    </source>
</evidence>
<dbReference type="Gene3D" id="1.25.40.10">
    <property type="entry name" value="Tetratricopeptide repeat domain"/>
    <property type="match status" value="2"/>
</dbReference>
<comment type="caution">
    <text evidence="2">The sequence shown here is derived from an EMBL/GenBank/DDBJ whole genome shotgun (WGS) entry which is preliminary data.</text>
</comment>
<feature type="compositionally biased region" description="Basic and acidic residues" evidence="1">
    <location>
        <begin position="234"/>
        <end position="249"/>
    </location>
</feature>
<proteinExistence type="predicted"/>
<protein>
    <recommendedName>
        <fullName evidence="4">Kinesin light chain</fullName>
    </recommendedName>
</protein>
<dbReference type="AlphaFoldDB" id="A0A8H4X5M9"/>
<dbReference type="OrthoDB" id="5986190at2759"/>
<name>A0A8H4X5M9_9HYPO</name>
<evidence type="ECO:0000313" key="2">
    <source>
        <dbReference type="EMBL" id="KAF4962823.1"/>
    </source>
</evidence>
<keyword evidence="3" id="KW-1185">Reference proteome</keyword>
<reference evidence="2" key="1">
    <citation type="journal article" date="2020" name="BMC Genomics">
        <title>Correction to: Identification and distribution of gene clusters required for synthesis of sphingolipid metabolism inhibitors in diverse species of the filamentous fungus Fusarium.</title>
        <authorList>
            <person name="Kim H.S."/>
            <person name="Lohmar J.M."/>
            <person name="Busman M."/>
            <person name="Brown D.W."/>
            <person name="Naumann T.A."/>
            <person name="Divon H.H."/>
            <person name="Lysoe E."/>
            <person name="Uhlig S."/>
            <person name="Proctor R.H."/>
        </authorList>
    </citation>
    <scope>NUCLEOTIDE SEQUENCE</scope>
    <source>
        <strain evidence="2">NRRL 20472</strain>
    </source>
</reference>
<dbReference type="InterPro" id="IPR011990">
    <property type="entry name" value="TPR-like_helical_dom_sf"/>
</dbReference>
<dbReference type="Pfam" id="PF13374">
    <property type="entry name" value="TPR_10"/>
    <property type="match status" value="1"/>
</dbReference>
<organism evidence="2 3">
    <name type="scientific">Fusarium sarcochroum</name>
    <dbReference type="NCBI Taxonomy" id="1208366"/>
    <lineage>
        <taxon>Eukaryota</taxon>
        <taxon>Fungi</taxon>
        <taxon>Dikarya</taxon>
        <taxon>Ascomycota</taxon>
        <taxon>Pezizomycotina</taxon>
        <taxon>Sordariomycetes</taxon>
        <taxon>Hypocreomycetidae</taxon>
        <taxon>Hypocreales</taxon>
        <taxon>Nectriaceae</taxon>
        <taxon>Fusarium</taxon>
        <taxon>Fusarium lateritium species complex</taxon>
    </lineage>
</organism>
<dbReference type="InterPro" id="IPR053137">
    <property type="entry name" value="NLR-like"/>
</dbReference>
<accession>A0A8H4X5M9</accession>
<dbReference type="PANTHER" id="PTHR46082:SF6">
    <property type="entry name" value="AAA+ ATPASE DOMAIN-CONTAINING PROTEIN-RELATED"/>
    <property type="match status" value="1"/>
</dbReference>
<evidence type="ECO:0000313" key="3">
    <source>
        <dbReference type="Proteomes" id="UP000622797"/>
    </source>
</evidence>
<sequence length="249" mass="28146">MKLAALYQQQSRFEEAKALQDDTLAGMKAHLGEGHPHVVQCMINQAETFASMDRFEEAVSLLDSMARTLSRNDQRSLQAKTNLASRLVSLDRPDDATTLLREVMEVQRNNLPSMFLGLLYTMAEVAAIYLYKGEWRLAEQTSEAVLRVMNRELGANHPNLIAYKKNLALALQKQGQHAKAKNIYLALMDQYYQTYGKAHIETFDCKYDKALDLGRELANLAEGVLGKPASRRKAAPEGDPRDDDREQRE</sequence>
<dbReference type="Pfam" id="PF13424">
    <property type="entry name" value="TPR_12"/>
    <property type="match status" value="2"/>
</dbReference>
<dbReference type="Proteomes" id="UP000622797">
    <property type="component" value="Unassembled WGS sequence"/>
</dbReference>
<gene>
    <name evidence="2" type="ORF">FSARC_9106</name>
</gene>
<dbReference type="SUPFAM" id="SSF48452">
    <property type="entry name" value="TPR-like"/>
    <property type="match status" value="2"/>
</dbReference>
<feature type="region of interest" description="Disordered" evidence="1">
    <location>
        <begin position="228"/>
        <end position="249"/>
    </location>
</feature>